<evidence type="ECO:0000313" key="2">
    <source>
        <dbReference type="Proteomes" id="UP001151752"/>
    </source>
</evidence>
<accession>A0A9Q0ZSM4</accession>
<organism evidence="1 2">
    <name type="scientific">Salix koriyanagi</name>
    <dbReference type="NCBI Taxonomy" id="2511006"/>
    <lineage>
        <taxon>Eukaryota</taxon>
        <taxon>Viridiplantae</taxon>
        <taxon>Streptophyta</taxon>
        <taxon>Embryophyta</taxon>
        <taxon>Tracheophyta</taxon>
        <taxon>Spermatophyta</taxon>
        <taxon>Magnoliopsida</taxon>
        <taxon>eudicotyledons</taxon>
        <taxon>Gunneridae</taxon>
        <taxon>Pentapetalae</taxon>
        <taxon>rosids</taxon>
        <taxon>fabids</taxon>
        <taxon>Malpighiales</taxon>
        <taxon>Salicaceae</taxon>
        <taxon>Saliceae</taxon>
        <taxon>Salix</taxon>
    </lineage>
</organism>
<dbReference type="EMBL" id="JAPFFM010000009">
    <property type="protein sequence ID" value="KAJ6745349.1"/>
    <property type="molecule type" value="Genomic_DNA"/>
</dbReference>
<proteinExistence type="predicted"/>
<reference evidence="1" key="1">
    <citation type="submission" date="2022-11" db="EMBL/GenBank/DDBJ databases">
        <authorList>
            <person name="Hyden B.L."/>
            <person name="Feng K."/>
            <person name="Yates T."/>
            <person name="Jawdy S."/>
            <person name="Smart L.B."/>
            <person name="Muchero W."/>
        </authorList>
    </citation>
    <scope>NUCLEOTIDE SEQUENCE</scope>
    <source>
        <tissue evidence="1">Shoot tip</tissue>
    </source>
</reference>
<dbReference type="InterPro" id="IPR042269">
    <property type="entry name" value="Ser_carbopepase_S28_SKS"/>
</dbReference>
<keyword evidence="2" id="KW-1185">Reference proteome</keyword>
<dbReference type="Gene3D" id="1.20.120.980">
    <property type="entry name" value="Serine carboxypeptidase S28, SKS domain"/>
    <property type="match status" value="1"/>
</dbReference>
<name>A0A9Q0ZSM4_9ROSI</name>
<dbReference type="Proteomes" id="UP001151752">
    <property type="component" value="Chromosome 6"/>
</dbReference>
<dbReference type="AlphaFoldDB" id="A0A9Q0ZSM4"/>
<comment type="caution">
    <text evidence="1">The sequence shown here is derived from an EMBL/GenBank/DDBJ whole genome shotgun (WGS) entry which is preliminary data.</text>
</comment>
<gene>
    <name evidence="1" type="ORF">OIU74_028096</name>
</gene>
<sequence length="116" mass="12714">MDDHMVEAILASSKSSWTIIDKIASTPNGLAFLSEKFKACKPLKKSQSKNLLLKIVLANQAKKLEPDRGGVGSSTLNQMGLILNHKRLFLKESSELKDCLAQTYTADARPKSSLNP</sequence>
<evidence type="ECO:0000313" key="1">
    <source>
        <dbReference type="EMBL" id="KAJ6745349.1"/>
    </source>
</evidence>
<protein>
    <submittedName>
        <fullName evidence="1">Uncharacterized protein</fullName>
    </submittedName>
</protein>
<reference evidence="1" key="2">
    <citation type="journal article" date="2023" name="Int. J. Mol. Sci.">
        <title>De Novo Assembly and Annotation of 11 Diverse Shrub Willow (Salix) Genomes Reveals Novel Gene Organization in Sex-Linked Regions.</title>
        <authorList>
            <person name="Hyden B."/>
            <person name="Feng K."/>
            <person name="Yates T.B."/>
            <person name="Jawdy S."/>
            <person name="Cereghino C."/>
            <person name="Smart L.B."/>
            <person name="Muchero W."/>
        </authorList>
    </citation>
    <scope>NUCLEOTIDE SEQUENCE</scope>
    <source>
        <tissue evidence="1">Shoot tip</tissue>
    </source>
</reference>